<keyword evidence="6 12" id="KW-0812">Transmembrane</keyword>
<dbReference type="Pfam" id="PF00852">
    <property type="entry name" value="Glyco_transf_10"/>
    <property type="match status" value="1"/>
</dbReference>
<dbReference type="FunFam" id="3.40.50.11660:FF:000004">
    <property type="entry name" value="Glycoprotein 3-alpha-L-fucosyltransferase A"/>
    <property type="match status" value="1"/>
</dbReference>
<evidence type="ECO:0000256" key="9">
    <source>
        <dbReference type="ARBA" id="ARBA00023034"/>
    </source>
</evidence>
<evidence type="ECO:0000256" key="2">
    <source>
        <dbReference type="ARBA" id="ARBA00004922"/>
    </source>
</evidence>
<accession>A0A8W8IQ35</accession>
<protein>
    <recommendedName>
        <fullName evidence="12">Fucosyltransferase</fullName>
        <ecNumber evidence="12">2.4.1.-</ecNumber>
    </recommendedName>
</protein>
<dbReference type="SUPFAM" id="SSF53756">
    <property type="entry name" value="UDP-Glycosyltransferase/glycogen phosphorylase"/>
    <property type="match status" value="1"/>
</dbReference>
<keyword evidence="4 12" id="KW-0328">Glycosyltransferase</keyword>
<dbReference type="GO" id="GO:0008417">
    <property type="term" value="F:fucosyltransferase activity"/>
    <property type="evidence" value="ECO:0007669"/>
    <property type="project" value="InterPro"/>
</dbReference>
<sequence length="413" mass="48264">MERLYRYFLFVVIVFIIASCVINFSSIFRCTSLQMRELSKAVPCVPVKSRGSARDVVKVLRKETSPNLTSVWDATSGEDRIYQQITYRPEVDLSRNRIILISGSGDFDIPRGQEKFIQDQCPIKNCEIHRDDSKSLKADARLFNIQISYSELALFKRNPGEIWILYILEGPLATIDYTLLGEVFNWTATYRHDSTIVAPYEKWHAFQEEKKNQTLSVKNYASGKKKLAAIFVSNCETSNNRMGYVRELKKYMTVDVYGACGHHQCDRSSELECFEMLKKDYKFYLAFENSNCRDYITEKFFRNALMNDVVPVAMGAHPDDYARSAPPNSFIHVEDFESPQHLARYLKVLDKNDELYNDYFRWKGTGDFIDTKFWCRLCAMLNDLNKPELIIRDIAAWWRQPEVCIRGDQIWRR</sequence>
<evidence type="ECO:0000256" key="7">
    <source>
        <dbReference type="ARBA" id="ARBA00022968"/>
    </source>
</evidence>
<dbReference type="EC" id="2.4.1.-" evidence="12"/>
<evidence type="ECO:0000259" key="14">
    <source>
        <dbReference type="Pfam" id="PF17039"/>
    </source>
</evidence>
<keyword evidence="16" id="KW-1185">Reference proteome</keyword>
<evidence type="ECO:0000256" key="6">
    <source>
        <dbReference type="ARBA" id="ARBA00022692"/>
    </source>
</evidence>
<keyword evidence="8 12" id="KW-1133">Transmembrane helix</keyword>
<comment type="similarity">
    <text evidence="3 12">Belongs to the glycosyltransferase 10 family.</text>
</comment>
<dbReference type="OMA" id="IFPRERV"/>
<organism evidence="15 16">
    <name type="scientific">Magallana gigas</name>
    <name type="common">Pacific oyster</name>
    <name type="synonym">Crassostrea gigas</name>
    <dbReference type="NCBI Taxonomy" id="29159"/>
    <lineage>
        <taxon>Eukaryota</taxon>
        <taxon>Metazoa</taxon>
        <taxon>Spiralia</taxon>
        <taxon>Lophotrochozoa</taxon>
        <taxon>Mollusca</taxon>
        <taxon>Bivalvia</taxon>
        <taxon>Autobranchia</taxon>
        <taxon>Pteriomorphia</taxon>
        <taxon>Ostreida</taxon>
        <taxon>Ostreoidea</taxon>
        <taxon>Ostreidae</taxon>
        <taxon>Magallana</taxon>
    </lineage>
</organism>
<reference evidence="15" key="1">
    <citation type="submission" date="2022-08" db="UniProtKB">
        <authorList>
            <consortium name="EnsemblMetazoa"/>
        </authorList>
    </citation>
    <scope>IDENTIFICATION</scope>
    <source>
        <strain evidence="15">05x7-T-G4-1.051#20</strain>
    </source>
</reference>
<dbReference type="EnsemblMetazoa" id="G15173.2">
    <property type="protein sequence ID" value="G15173.2:cds"/>
    <property type="gene ID" value="G15173"/>
</dbReference>
<dbReference type="AlphaFoldDB" id="A0A8W8IQ35"/>
<dbReference type="InterPro" id="IPR055270">
    <property type="entry name" value="Glyco_tran_10_C"/>
</dbReference>
<proteinExistence type="inferred from homology"/>
<comment type="pathway">
    <text evidence="2">Protein modification; protein glycosylation.</text>
</comment>
<evidence type="ECO:0000313" key="15">
    <source>
        <dbReference type="EnsemblMetazoa" id="G15173.2:cds"/>
    </source>
</evidence>
<evidence type="ECO:0000256" key="8">
    <source>
        <dbReference type="ARBA" id="ARBA00022989"/>
    </source>
</evidence>
<dbReference type="InterPro" id="IPR031481">
    <property type="entry name" value="Glyco_tran_10_N"/>
</dbReference>
<dbReference type="OrthoDB" id="427096at2759"/>
<dbReference type="EnsemblMetazoa" id="G15173.1">
    <property type="protein sequence ID" value="G15173.1:cds"/>
    <property type="gene ID" value="G15173"/>
</dbReference>
<keyword evidence="5 12" id="KW-0808">Transferase</keyword>
<keyword evidence="10 12" id="KW-0472">Membrane</keyword>
<evidence type="ECO:0000256" key="10">
    <source>
        <dbReference type="ARBA" id="ARBA00023136"/>
    </source>
</evidence>
<feature type="transmembrane region" description="Helical" evidence="12">
    <location>
        <begin position="7"/>
        <end position="28"/>
    </location>
</feature>
<dbReference type="InterPro" id="IPR038577">
    <property type="entry name" value="GT10-like_C_sf"/>
</dbReference>
<evidence type="ECO:0000256" key="1">
    <source>
        <dbReference type="ARBA" id="ARBA00004323"/>
    </source>
</evidence>
<dbReference type="Gene3D" id="3.40.50.11660">
    <property type="entry name" value="Glycosyl transferase family 10, C-terminal domain"/>
    <property type="match status" value="1"/>
</dbReference>
<dbReference type="Pfam" id="PF17039">
    <property type="entry name" value="Glyco_tran_10_N"/>
    <property type="match status" value="1"/>
</dbReference>
<evidence type="ECO:0000256" key="11">
    <source>
        <dbReference type="ARBA" id="ARBA00023180"/>
    </source>
</evidence>
<name>A0A8W8IQ35_MAGGI</name>
<dbReference type="InterPro" id="IPR001503">
    <property type="entry name" value="Glyco_trans_10"/>
</dbReference>
<dbReference type="PROSITE" id="PS51257">
    <property type="entry name" value="PROKAR_LIPOPROTEIN"/>
    <property type="match status" value="1"/>
</dbReference>
<keyword evidence="7" id="KW-0735">Signal-anchor</keyword>
<evidence type="ECO:0000256" key="5">
    <source>
        <dbReference type="ARBA" id="ARBA00022679"/>
    </source>
</evidence>
<keyword evidence="9 12" id="KW-0333">Golgi apparatus</keyword>
<comment type="subcellular location">
    <subcellularLocation>
        <location evidence="1">Golgi apparatus membrane</location>
        <topology evidence="1">Single-pass type II membrane protein</topology>
    </subcellularLocation>
    <subcellularLocation>
        <location evidence="12">Golgi apparatus</location>
        <location evidence="12">Golgi stack membrane</location>
        <topology evidence="12">Single-pass type II membrane protein</topology>
    </subcellularLocation>
</comment>
<evidence type="ECO:0000256" key="3">
    <source>
        <dbReference type="ARBA" id="ARBA00008919"/>
    </source>
</evidence>
<feature type="domain" description="Fucosyltransferase C-terminal" evidence="13">
    <location>
        <begin position="222"/>
        <end position="397"/>
    </location>
</feature>
<evidence type="ECO:0000259" key="13">
    <source>
        <dbReference type="Pfam" id="PF00852"/>
    </source>
</evidence>
<dbReference type="GO" id="GO:0032580">
    <property type="term" value="C:Golgi cisterna membrane"/>
    <property type="evidence" value="ECO:0007669"/>
    <property type="project" value="UniProtKB-SubCell"/>
</dbReference>
<evidence type="ECO:0000256" key="12">
    <source>
        <dbReference type="RuleBase" id="RU003832"/>
    </source>
</evidence>
<dbReference type="Proteomes" id="UP000005408">
    <property type="component" value="Unassembled WGS sequence"/>
</dbReference>
<dbReference type="GO" id="GO:0000139">
    <property type="term" value="C:Golgi membrane"/>
    <property type="evidence" value="ECO:0007669"/>
    <property type="project" value="UniProtKB-SubCell"/>
</dbReference>
<feature type="domain" description="Fucosyltransferase N-terminal" evidence="14">
    <location>
        <begin position="97"/>
        <end position="200"/>
    </location>
</feature>
<evidence type="ECO:0000256" key="4">
    <source>
        <dbReference type="ARBA" id="ARBA00022676"/>
    </source>
</evidence>
<evidence type="ECO:0000313" key="16">
    <source>
        <dbReference type="Proteomes" id="UP000005408"/>
    </source>
</evidence>
<keyword evidence="11" id="KW-0325">Glycoprotein</keyword>
<dbReference type="PANTHER" id="PTHR48438:SF1">
    <property type="entry name" value="ALPHA-(1,3)-FUCOSYLTRANSFERASE C-RELATED"/>
    <property type="match status" value="1"/>
</dbReference>
<dbReference type="PANTHER" id="PTHR48438">
    <property type="entry name" value="ALPHA-(1,3)-FUCOSYLTRANSFERASE C-RELATED"/>
    <property type="match status" value="1"/>
</dbReference>